<feature type="region of interest" description="Disordered" evidence="1">
    <location>
        <begin position="31"/>
        <end position="69"/>
    </location>
</feature>
<feature type="domain" description="Zinc-ribbon" evidence="3">
    <location>
        <begin position="3"/>
        <end position="23"/>
    </location>
</feature>
<reference evidence="4 5" key="1">
    <citation type="submission" date="2019-03" db="EMBL/GenBank/DDBJ databases">
        <authorList>
            <person name="Molinero N."/>
            <person name="Sanchez B."/>
            <person name="Walker A."/>
            <person name="Duncan S."/>
            <person name="Delgado S."/>
            <person name="Margolles A."/>
        </authorList>
    </citation>
    <scope>NUCLEOTIDE SEQUENCE [LARGE SCALE GENOMIC DNA]</scope>
    <source>
        <strain evidence="4 5">IPLA60002</strain>
    </source>
</reference>
<keyword evidence="5" id="KW-1185">Reference proteome</keyword>
<feature type="compositionally biased region" description="Low complexity" evidence="1">
    <location>
        <begin position="58"/>
        <end position="69"/>
    </location>
</feature>
<dbReference type="InterPro" id="IPR026870">
    <property type="entry name" value="Zinc_ribbon_dom"/>
</dbReference>
<organism evidence="4 5">
    <name type="scientific">Ruminococcus bromii</name>
    <dbReference type="NCBI Taxonomy" id="40518"/>
    <lineage>
        <taxon>Bacteria</taxon>
        <taxon>Bacillati</taxon>
        <taxon>Bacillota</taxon>
        <taxon>Clostridia</taxon>
        <taxon>Eubacteriales</taxon>
        <taxon>Oscillospiraceae</taxon>
        <taxon>Ruminococcus</taxon>
    </lineage>
</organism>
<accession>A0ABT0NF65</accession>
<evidence type="ECO:0000313" key="5">
    <source>
        <dbReference type="Proteomes" id="UP001056693"/>
    </source>
</evidence>
<evidence type="ECO:0000313" key="4">
    <source>
        <dbReference type="EMBL" id="MCL3786886.1"/>
    </source>
</evidence>
<keyword evidence="2" id="KW-0472">Membrane</keyword>
<gene>
    <name evidence="4" type="ORF">E2N93_02430</name>
</gene>
<sequence length="485" mass="54411">MICPNCNKEIKDGSKFCIFCGANVQSQSNARNDVQNNAQSVQPQVNTPQYNQPQQSVSAQSQNPQFQPNNFQPAGVNQGVFVQPAKPKKPMNKKLLFGIIGGACALLIIIIVSLVLVANHKTKINLSDYIKVSYDGYDAYGTASVEFDYDKYLDDLMKASSSFKKAYNSDMTCKNLYDSDITWSSIADYYDAVDIDYDLDKTSGLSNGDTVTVNFEYDNDAAAQYKIEYVGESKEYTVEGLKETKKIDPFEGITVEFSGTSPNVSAKVVNNSKDEVYENIYYDLSKSYDIKIGDTITVTVSNDPEYFVEDYGCVFTSTTKDFKCTAVDQYVSKTADIKEDTLNAMKKQTEDVINSYFASDSKYIGVSDLKFEGTYFLTEKVDNSWSFNGTNQVYVIYSGKVKSNEEKKQFDETTVYFPVRYADIIEYADGTQYVDTKYASIEGETTLKYSYFSSVKGYTDKSAMYNDLVVAQKADYTEEITDGLK</sequence>
<feature type="transmembrane region" description="Helical" evidence="2">
    <location>
        <begin position="95"/>
        <end position="118"/>
    </location>
</feature>
<keyword evidence="2" id="KW-1133">Transmembrane helix</keyword>
<dbReference type="Pfam" id="PF13240">
    <property type="entry name" value="Zn_Ribbon_1"/>
    <property type="match status" value="1"/>
</dbReference>
<keyword evidence="2" id="KW-0812">Transmembrane</keyword>
<evidence type="ECO:0000256" key="1">
    <source>
        <dbReference type="SAM" id="MobiDB-lite"/>
    </source>
</evidence>
<evidence type="ECO:0000259" key="3">
    <source>
        <dbReference type="Pfam" id="PF13240"/>
    </source>
</evidence>
<dbReference type="EMBL" id="SNUZ01000003">
    <property type="protein sequence ID" value="MCL3786886.1"/>
    <property type="molecule type" value="Genomic_DNA"/>
</dbReference>
<proteinExistence type="predicted"/>
<protein>
    <submittedName>
        <fullName evidence="4">Zinc ribbon domain-containing protein</fullName>
    </submittedName>
</protein>
<feature type="compositionally biased region" description="Polar residues" evidence="1">
    <location>
        <begin position="31"/>
        <end position="57"/>
    </location>
</feature>
<evidence type="ECO:0000256" key="2">
    <source>
        <dbReference type="SAM" id="Phobius"/>
    </source>
</evidence>
<comment type="caution">
    <text evidence="4">The sequence shown here is derived from an EMBL/GenBank/DDBJ whole genome shotgun (WGS) entry which is preliminary data.</text>
</comment>
<dbReference type="Proteomes" id="UP001056693">
    <property type="component" value="Unassembled WGS sequence"/>
</dbReference>
<name>A0ABT0NF65_9FIRM</name>
<dbReference type="RefSeq" id="WP_249375977.1">
    <property type="nucleotide sequence ID" value="NZ_SNUZ01000003.1"/>
</dbReference>
<dbReference type="SUPFAM" id="SSF81995">
    <property type="entry name" value="beta-sandwich domain of Sec23/24"/>
    <property type="match status" value="1"/>
</dbReference>